<dbReference type="Pfam" id="PF02154">
    <property type="entry name" value="FliM"/>
    <property type="match status" value="1"/>
</dbReference>
<dbReference type="InterPro" id="IPR001689">
    <property type="entry name" value="Flag_FliM"/>
</dbReference>
<keyword evidence="12" id="KW-0969">Cilium</keyword>
<comment type="similarity">
    <text evidence="3">Belongs to the FliM family.</text>
</comment>
<dbReference type="Pfam" id="PF01052">
    <property type="entry name" value="FliMN_C"/>
    <property type="match status" value="1"/>
</dbReference>
<evidence type="ECO:0000313" key="12">
    <source>
        <dbReference type="EMBL" id="MET4755178.1"/>
    </source>
</evidence>
<dbReference type="RefSeq" id="WP_354009628.1">
    <property type="nucleotide sequence ID" value="NZ_JBEWTA010000001.1"/>
</dbReference>
<dbReference type="SUPFAM" id="SSF101801">
    <property type="entry name" value="Surface presentation of antigens (SPOA)"/>
    <property type="match status" value="1"/>
</dbReference>
<keyword evidence="6" id="KW-0145">Chemotaxis</keyword>
<dbReference type="InterPro" id="IPR028976">
    <property type="entry name" value="CheC-like_sf"/>
</dbReference>
<evidence type="ECO:0000256" key="4">
    <source>
        <dbReference type="ARBA" id="ARBA00021898"/>
    </source>
</evidence>
<dbReference type="Proteomes" id="UP001549366">
    <property type="component" value="Unassembled WGS sequence"/>
</dbReference>
<evidence type="ECO:0000256" key="2">
    <source>
        <dbReference type="ARBA" id="ARBA00004202"/>
    </source>
</evidence>
<evidence type="ECO:0000256" key="10">
    <source>
        <dbReference type="ARBA" id="ARBA00025044"/>
    </source>
</evidence>
<sequence length="283" mass="31137">MTDVKPFDLRHAGNEIHLVSSVLRKIAEQAGQRFQNHVSHLLNCDATITTEVTLEHDLLHANADARYFRNWIIVDNDINDLSVARVSRSLASAFTDMTCGGTGTSITRAGEDRPLTSEGRVLTMMVKHLLDELAFAYSALAPTTLRLTSNKETTEAEHQQTYKPAFLSCMNFHLQAGKARGTLSILYPTSQFSSDAYFSDGHSNHDRLSALKQRMLDIKLPVSAILTNQKTSLADMLELKAGDIIPLEDITDAGIFIGNKRLGTASVLTDGQNILAHISSITR</sequence>
<reference evidence="12 13" key="1">
    <citation type="submission" date="2024-06" db="EMBL/GenBank/DDBJ databases">
        <title>Genomic Encyclopedia of Type Strains, Phase V (KMG-V): Genome sequencing to study the core and pangenomes of soil and plant-associated prokaryotes.</title>
        <authorList>
            <person name="Whitman W."/>
        </authorList>
    </citation>
    <scope>NUCLEOTIDE SEQUENCE [LARGE SCALE GENOMIC DNA]</scope>
    <source>
        <strain evidence="12 13">NE40</strain>
    </source>
</reference>
<organism evidence="12 13">
    <name type="scientific">Endozoicomonas lisbonensis</name>
    <dbReference type="NCBI Taxonomy" id="3120522"/>
    <lineage>
        <taxon>Bacteria</taxon>
        <taxon>Pseudomonadati</taxon>
        <taxon>Pseudomonadota</taxon>
        <taxon>Gammaproteobacteria</taxon>
        <taxon>Oceanospirillales</taxon>
        <taxon>Endozoicomonadaceae</taxon>
        <taxon>Endozoicomonas</taxon>
    </lineage>
</organism>
<name>A0ABV2SBN0_9GAMM</name>
<evidence type="ECO:0000256" key="6">
    <source>
        <dbReference type="ARBA" id="ARBA00022500"/>
    </source>
</evidence>
<keyword evidence="9" id="KW-0975">Bacterial flagellum</keyword>
<feature type="domain" description="Flagellar motor switch protein FliN-like C-terminal" evidence="11">
    <location>
        <begin position="214"/>
        <end position="281"/>
    </location>
</feature>
<proteinExistence type="inferred from homology"/>
<keyword evidence="8" id="KW-0472">Membrane</keyword>
<keyword evidence="7" id="KW-0283">Flagellar rotation</keyword>
<evidence type="ECO:0000259" key="11">
    <source>
        <dbReference type="Pfam" id="PF01052"/>
    </source>
</evidence>
<evidence type="ECO:0000313" key="13">
    <source>
        <dbReference type="Proteomes" id="UP001549366"/>
    </source>
</evidence>
<keyword evidence="5" id="KW-1003">Cell membrane</keyword>
<keyword evidence="12" id="KW-0966">Cell projection</keyword>
<comment type="caution">
    <text evidence="12">The sequence shown here is derived from an EMBL/GenBank/DDBJ whole genome shotgun (WGS) entry which is preliminary data.</text>
</comment>
<evidence type="ECO:0000256" key="3">
    <source>
        <dbReference type="ARBA" id="ARBA00011049"/>
    </source>
</evidence>
<dbReference type="InterPro" id="IPR036429">
    <property type="entry name" value="SpoA-like_sf"/>
</dbReference>
<protein>
    <recommendedName>
        <fullName evidence="4">Flagellar motor switch protein FliM</fullName>
    </recommendedName>
</protein>
<dbReference type="InterPro" id="IPR001543">
    <property type="entry name" value="FliN-like_C"/>
</dbReference>
<keyword evidence="13" id="KW-1185">Reference proteome</keyword>
<dbReference type="Gene3D" id="3.40.1550.10">
    <property type="entry name" value="CheC-like"/>
    <property type="match status" value="1"/>
</dbReference>
<evidence type="ECO:0000256" key="9">
    <source>
        <dbReference type="ARBA" id="ARBA00023143"/>
    </source>
</evidence>
<keyword evidence="12" id="KW-0282">Flagellum</keyword>
<evidence type="ECO:0000256" key="7">
    <source>
        <dbReference type="ARBA" id="ARBA00022779"/>
    </source>
</evidence>
<dbReference type="EMBL" id="JBEWTB010000002">
    <property type="protein sequence ID" value="MET4755178.1"/>
    <property type="molecule type" value="Genomic_DNA"/>
</dbReference>
<comment type="subcellular location">
    <subcellularLocation>
        <location evidence="1">Bacterial flagellum basal body</location>
    </subcellularLocation>
    <subcellularLocation>
        <location evidence="2">Cell membrane</location>
        <topology evidence="2">Peripheral membrane protein</topology>
    </subcellularLocation>
</comment>
<comment type="function">
    <text evidence="10">FliM is one of three proteins (FliG, FliN, FliM) that forms the rotor-mounted switch complex (C ring), located at the base of the basal body. This complex interacts with the CheY and CheZ chemotaxis proteins, in addition to contacting components of the motor that determine the direction of flagellar rotation.</text>
</comment>
<dbReference type="Gene3D" id="2.30.330.10">
    <property type="entry name" value="SpoA-like"/>
    <property type="match status" value="1"/>
</dbReference>
<evidence type="ECO:0000256" key="5">
    <source>
        <dbReference type="ARBA" id="ARBA00022475"/>
    </source>
</evidence>
<accession>A0ABV2SBN0</accession>
<evidence type="ECO:0000256" key="8">
    <source>
        <dbReference type="ARBA" id="ARBA00023136"/>
    </source>
</evidence>
<gene>
    <name evidence="12" type="ORF">V5J35_000370</name>
</gene>
<evidence type="ECO:0000256" key="1">
    <source>
        <dbReference type="ARBA" id="ARBA00004117"/>
    </source>
</evidence>